<accession>A0ABQ3ZYN6</accession>
<evidence type="ECO:0000313" key="1">
    <source>
        <dbReference type="EMBL" id="GIE23710.1"/>
    </source>
</evidence>
<protein>
    <submittedName>
        <fullName evidence="1">Uncharacterized protein</fullName>
    </submittedName>
</protein>
<dbReference type="Proteomes" id="UP000603200">
    <property type="component" value="Unassembled WGS sequence"/>
</dbReference>
<comment type="caution">
    <text evidence="1">The sequence shown here is derived from an EMBL/GenBank/DDBJ whole genome shotgun (WGS) entry which is preliminary data.</text>
</comment>
<dbReference type="EMBL" id="BOMN01000095">
    <property type="protein sequence ID" value="GIE23710.1"/>
    <property type="molecule type" value="Genomic_DNA"/>
</dbReference>
<gene>
    <name evidence="1" type="ORF">Ahu01nite_068120</name>
</gene>
<sequence length="74" mass="8242">MARVLMASTGRRSVWAREPWRSTWTAGEMAALLARHGFTVTLDQNLLEVAEALETPAHRPRSLGNSRLMVADHS</sequence>
<reference evidence="1 2" key="1">
    <citation type="submission" date="2021-01" db="EMBL/GenBank/DDBJ databases">
        <title>Whole genome shotgun sequence of Actinoplanes humidus NBRC 14915.</title>
        <authorList>
            <person name="Komaki H."/>
            <person name="Tamura T."/>
        </authorList>
    </citation>
    <scope>NUCLEOTIDE SEQUENCE [LARGE SCALE GENOMIC DNA]</scope>
    <source>
        <strain evidence="1 2">NBRC 14915</strain>
    </source>
</reference>
<evidence type="ECO:0000313" key="2">
    <source>
        <dbReference type="Proteomes" id="UP000603200"/>
    </source>
</evidence>
<organism evidence="1 2">
    <name type="scientific">Winogradskya humida</name>
    <dbReference type="NCBI Taxonomy" id="113566"/>
    <lineage>
        <taxon>Bacteria</taxon>
        <taxon>Bacillati</taxon>
        <taxon>Actinomycetota</taxon>
        <taxon>Actinomycetes</taxon>
        <taxon>Micromonosporales</taxon>
        <taxon>Micromonosporaceae</taxon>
        <taxon>Winogradskya</taxon>
    </lineage>
</organism>
<proteinExistence type="predicted"/>
<keyword evidence="2" id="KW-1185">Reference proteome</keyword>
<name>A0ABQ3ZYN6_9ACTN</name>